<sequence length="234" mass="27270">MQKFQYTVSRTRKLTTGLSLSIHPEKGVRVRAPFWVPDLVIRKFVEEKRAWIEKHLSKIKPTPTTATTYLEGEKHLYFGQEYSLNIISSDALRRTEAQIAGENISVSVYSGHAEEKRHDEIKEAILRFYLEVGIGVITEKVNLYSSQLGVEYSQIDIKKVSSIWGSCSPTNRLCFNRKLVMAPHEVVDYVVIHEVCHMVHRNHSSRFWGLVAKFDPKYKEHRRWLHRNHLLLTL</sequence>
<dbReference type="GO" id="GO:0016787">
    <property type="term" value="F:hydrolase activity"/>
    <property type="evidence" value="ECO:0007669"/>
    <property type="project" value="UniProtKB-KW"/>
</dbReference>
<dbReference type="InterPro" id="IPR053136">
    <property type="entry name" value="UTP_pyrophosphatase-like"/>
</dbReference>
<dbReference type="CDD" id="cd07344">
    <property type="entry name" value="M48_yhfN_like"/>
    <property type="match status" value="1"/>
</dbReference>
<dbReference type="Gene3D" id="3.30.2010.10">
    <property type="entry name" value="Metalloproteases ('zincins'), catalytic domain"/>
    <property type="match status" value="1"/>
</dbReference>
<reference evidence="2 3" key="1">
    <citation type="journal article" date="2015" name="Nature">
        <title>rRNA introns, odd ribosomes, and small enigmatic genomes across a large radiation of phyla.</title>
        <authorList>
            <person name="Brown C.T."/>
            <person name="Hug L.A."/>
            <person name="Thomas B.C."/>
            <person name="Sharon I."/>
            <person name="Castelle C.J."/>
            <person name="Singh A."/>
            <person name="Wilkins M.J."/>
            <person name="Williams K.H."/>
            <person name="Banfield J.F."/>
        </authorList>
    </citation>
    <scope>NUCLEOTIDE SEQUENCE [LARGE SCALE GENOMIC DNA]</scope>
</reference>
<name>A0A0G1DB22_9BACT</name>
<accession>A0A0G1DB22</accession>
<dbReference type="EMBL" id="LCFK01000001">
    <property type="protein sequence ID" value="KKS94874.1"/>
    <property type="molecule type" value="Genomic_DNA"/>
</dbReference>
<organism evidence="2 3">
    <name type="scientific">Candidatus Collierbacteria bacterium GW2011_GWC2_43_12</name>
    <dbReference type="NCBI Taxonomy" id="1618390"/>
    <lineage>
        <taxon>Bacteria</taxon>
        <taxon>Candidatus Collieribacteriota</taxon>
    </lineage>
</organism>
<dbReference type="InterPro" id="IPR002725">
    <property type="entry name" value="YgjP-like_metallopeptidase"/>
</dbReference>
<dbReference type="PANTHER" id="PTHR30399:SF1">
    <property type="entry name" value="UTP PYROPHOSPHATASE"/>
    <property type="match status" value="1"/>
</dbReference>
<feature type="domain" description="YgjP-like metallopeptidase" evidence="1">
    <location>
        <begin position="18"/>
        <end position="227"/>
    </location>
</feature>
<dbReference type="AlphaFoldDB" id="A0A0G1DB22"/>
<dbReference type="Pfam" id="PF01863">
    <property type="entry name" value="YgjP-like"/>
    <property type="match status" value="1"/>
</dbReference>
<proteinExistence type="predicted"/>
<dbReference type="Proteomes" id="UP000033980">
    <property type="component" value="Unassembled WGS sequence"/>
</dbReference>
<protein>
    <submittedName>
        <fullName evidence="2">Putative metal-dependent hydrolase</fullName>
    </submittedName>
</protein>
<evidence type="ECO:0000313" key="3">
    <source>
        <dbReference type="Proteomes" id="UP000033980"/>
    </source>
</evidence>
<comment type="caution">
    <text evidence="2">The sequence shown here is derived from an EMBL/GenBank/DDBJ whole genome shotgun (WGS) entry which is preliminary data.</text>
</comment>
<gene>
    <name evidence="2" type="ORF">UV68_C0001G0015</name>
</gene>
<evidence type="ECO:0000313" key="2">
    <source>
        <dbReference type="EMBL" id="KKS94874.1"/>
    </source>
</evidence>
<dbReference type="PANTHER" id="PTHR30399">
    <property type="entry name" value="UNCHARACTERIZED PROTEIN YGJP"/>
    <property type="match status" value="1"/>
</dbReference>
<evidence type="ECO:0000259" key="1">
    <source>
        <dbReference type="Pfam" id="PF01863"/>
    </source>
</evidence>
<keyword evidence="2" id="KW-0378">Hydrolase</keyword>